<feature type="transmembrane region" description="Helical" evidence="2">
    <location>
        <begin position="413"/>
        <end position="434"/>
    </location>
</feature>
<evidence type="ECO:0000313" key="3">
    <source>
        <dbReference type="EMBL" id="CAI2362926.1"/>
    </source>
</evidence>
<keyword evidence="2" id="KW-1133">Transmembrane helix</keyword>
<feature type="transmembrane region" description="Helical" evidence="2">
    <location>
        <begin position="187"/>
        <end position="210"/>
    </location>
</feature>
<dbReference type="GO" id="GO:0015297">
    <property type="term" value="F:antiporter activity"/>
    <property type="evidence" value="ECO:0007669"/>
    <property type="project" value="InterPro"/>
</dbReference>
<keyword evidence="2" id="KW-0812">Transmembrane</keyword>
<reference evidence="3" key="1">
    <citation type="submission" date="2023-07" db="EMBL/GenBank/DDBJ databases">
        <authorList>
            <consortium name="AG Swart"/>
            <person name="Singh M."/>
            <person name="Singh A."/>
            <person name="Seah K."/>
            <person name="Emmerich C."/>
        </authorList>
    </citation>
    <scope>NUCLEOTIDE SEQUENCE</scope>
    <source>
        <strain evidence="3">DP1</strain>
    </source>
</reference>
<evidence type="ECO:0000256" key="2">
    <source>
        <dbReference type="SAM" id="Phobius"/>
    </source>
</evidence>
<comment type="similarity">
    <text evidence="1">Belongs to the multi antimicrobial extrusion (MATE) (TC 2.A.66.1) family.</text>
</comment>
<dbReference type="Pfam" id="PF01554">
    <property type="entry name" value="MatE"/>
    <property type="match status" value="2"/>
</dbReference>
<dbReference type="GO" id="GO:0016020">
    <property type="term" value="C:membrane"/>
    <property type="evidence" value="ECO:0007669"/>
    <property type="project" value="InterPro"/>
</dbReference>
<feature type="transmembrane region" description="Helical" evidence="2">
    <location>
        <begin position="216"/>
        <end position="239"/>
    </location>
</feature>
<name>A0AAD1X9R3_EUPCR</name>
<feature type="transmembrane region" description="Helical" evidence="2">
    <location>
        <begin position="42"/>
        <end position="62"/>
    </location>
</feature>
<protein>
    <submittedName>
        <fullName evidence="3">Uncharacterized protein</fullName>
    </submittedName>
</protein>
<evidence type="ECO:0000256" key="1">
    <source>
        <dbReference type="ARBA" id="ARBA00010199"/>
    </source>
</evidence>
<gene>
    <name evidence="3" type="ORF">ECRASSUSDP1_LOCUS4256</name>
</gene>
<dbReference type="PANTHER" id="PTHR11206">
    <property type="entry name" value="MULTIDRUG RESISTANCE PROTEIN"/>
    <property type="match status" value="1"/>
</dbReference>
<feature type="transmembrane region" description="Helical" evidence="2">
    <location>
        <begin position="68"/>
        <end position="89"/>
    </location>
</feature>
<keyword evidence="2" id="KW-0472">Membrane</keyword>
<dbReference type="InterPro" id="IPR002528">
    <property type="entry name" value="MATE_fam"/>
</dbReference>
<dbReference type="EMBL" id="CAMPGE010004083">
    <property type="protein sequence ID" value="CAI2362926.1"/>
    <property type="molecule type" value="Genomic_DNA"/>
</dbReference>
<sequence length="499" mass="56005">MEIEDAPNSSCKESSSLNKPEQSIIKGSIAAKNITLQSLYSIFGYLAEAIMKTVPIFLVAKYSDRDHLAALGLGNALLLVIIETFTYGFSTGLTKLVSVSYGNMNYYTVGMHLNRALVANTGFFIVQLCIIFIGCSYLHGYPNLITIFKVESEVEQLSYKYMIIMLFATFGKVQFETIRSYLAGMNIYWVHTGILCIAAVIQVIATYFLVVKLDAGLIGAAIASNIAYLLAIFIIFRYLKAKRYSMLHPNTWHRFNEDSMKFLGQYIRQGWKIAFMNTISVTSAKAILLYASWIDQKHFCAYIIITACTSILIQIPLGIGTASHNLVSLALQYNHFSKARKYTWISIMGGVACGCLCAILFYIFRELIAHLNTSETEIFKTFIALSPYVLLHQILDFTQTVQFGVLRGLGSTIFTVAGSSIFMVFIGIPLPYYFCFVLRDEDFRGALIGQFIAILIIVLVCSVKILLKMQKLRYYEKNSSRIASSSNNDSYMLLPKITI</sequence>
<organism evidence="3 4">
    <name type="scientific">Euplotes crassus</name>
    <dbReference type="NCBI Taxonomy" id="5936"/>
    <lineage>
        <taxon>Eukaryota</taxon>
        <taxon>Sar</taxon>
        <taxon>Alveolata</taxon>
        <taxon>Ciliophora</taxon>
        <taxon>Intramacronucleata</taxon>
        <taxon>Spirotrichea</taxon>
        <taxon>Hypotrichia</taxon>
        <taxon>Euplotida</taxon>
        <taxon>Euplotidae</taxon>
        <taxon>Moneuplotes</taxon>
    </lineage>
</organism>
<feature type="transmembrane region" description="Helical" evidence="2">
    <location>
        <begin position="299"/>
        <end position="322"/>
    </location>
</feature>
<dbReference type="AlphaFoldDB" id="A0AAD1X9R3"/>
<evidence type="ECO:0000313" key="4">
    <source>
        <dbReference type="Proteomes" id="UP001295684"/>
    </source>
</evidence>
<feature type="transmembrane region" description="Helical" evidence="2">
    <location>
        <begin position="117"/>
        <end position="139"/>
    </location>
</feature>
<keyword evidence="4" id="KW-1185">Reference proteome</keyword>
<comment type="caution">
    <text evidence="3">The sequence shown here is derived from an EMBL/GenBank/DDBJ whole genome shotgun (WGS) entry which is preliminary data.</text>
</comment>
<feature type="transmembrane region" description="Helical" evidence="2">
    <location>
        <begin position="446"/>
        <end position="467"/>
    </location>
</feature>
<proteinExistence type="inferred from homology"/>
<dbReference type="GO" id="GO:0042910">
    <property type="term" value="F:xenobiotic transmembrane transporter activity"/>
    <property type="evidence" value="ECO:0007669"/>
    <property type="project" value="InterPro"/>
</dbReference>
<accession>A0AAD1X9R3</accession>
<dbReference type="Proteomes" id="UP001295684">
    <property type="component" value="Unassembled WGS sequence"/>
</dbReference>
<feature type="transmembrane region" description="Helical" evidence="2">
    <location>
        <begin position="342"/>
        <end position="364"/>
    </location>
</feature>